<accession>A0A9W7WIG4</accession>
<proteinExistence type="predicted"/>
<dbReference type="EMBL" id="JAFHDT010000016">
    <property type="protein sequence ID" value="KAI7798648.1"/>
    <property type="molecule type" value="Genomic_DNA"/>
</dbReference>
<evidence type="ECO:0000313" key="2">
    <source>
        <dbReference type="EMBL" id="KAI7798648.1"/>
    </source>
</evidence>
<dbReference type="AlphaFoldDB" id="A0A9W7WIG4"/>
<evidence type="ECO:0000313" key="3">
    <source>
        <dbReference type="Proteomes" id="UP001059041"/>
    </source>
</evidence>
<comment type="caution">
    <text evidence="2">The sequence shown here is derived from an EMBL/GenBank/DDBJ whole genome shotgun (WGS) entry which is preliminary data.</text>
</comment>
<feature type="region of interest" description="Disordered" evidence="1">
    <location>
        <begin position="259"/>
        <end position="278"/>
    </location>
</feature>
<name>A0A9W7WIG4_TRIRA</name>
<keyword evidence="3" id="KW-1185">Reference proteome</keyword>
<evidence type="ECO:0000256" key="1">
    <source>
        <dbReference type="SAM" id="MobiDB-lite"/>
    </source>
</evidence>
<dbReference type="PANTHER" id="PTHR47510:SF3">
    <property type="entry name" value="ENDO_EXONUCLEASE_PHOSPHATASE DOMAIN-CONTAINING PROTEIN"/>
    <property type="match status" value="1"/>
</dbReference>
<sequence length="278" mass="30509">MGMEGERNDVVPQEQNIVQRECDILGRNFASVWNSASHTSLSEEEVTHKLSNCSVPPLSIGQVKARLRKVNATKAAGPDCVPSRVLKTFHEELASVLCDIFNTCIQHNIFPQQWKEAIVKAVPKKAKPCFPADYRQISLLSCVGNGILRDAILEDTVTKIEPSQHGFMRNRSTDTALIQVLQHCLDSHLPPSVIPVKYADDLTITEFLIGSLPGLTQKALDSVVEWGQEFTLVLNGAKTVDMIKAEWVLKGDVDPTGQSNNQCAGLEGHGNLGEDAQE</sequence>
<gene>
    <name evidence="2" type="ORF">IRJ41_011504</name>
</gene>
<organism evidence="2 3">
    <name type="scientific">Triplophysa rosa</name>
    <name type="common">Cave loach</name>
    <dbReference type="NCBI Taxonomy" id="992332"/>
    <lineage>
        <taxon>Eukaryota</taxon>
        <taxon>Metazoa</taxon>
        <taxon>Chordata</taxon>
        <taxon>Craniata</taxon>
        <taxon>Vertebrata</taxon>
        <taxon>Euteleostomi</taxon>
        <taxon>Actinopterygii</taxon>
        <taxon>Neopterygii</taxon>
        <taxon>Teleostei</taxon>
        <taxon>Ostariophysi</taxon>
        <taxon>Cypriniformes</taxon>
        <taxon>Nemacheilidae</taxon>
        <taxon>Triplophysa</taxon>
    </lineage>
</organism>
<evidence type="ECO:0008006" key="4">
    <source>
        <dbReference type="Google" id="ProtNLM"/>
    </source>
</evidence>
<reference evidence="2" key="1">
    <citation type="submission" date="2021-02" db="EMBL/GenBank/DDBJ databases">
        <title>Comparative genomics reveals that relaxation of natural selection precedes convergent phenotypic evolution of cavefish.</title>
        <authorList>
            <person name="Peng Z."/>
        </authorList>
    </citation>
    <scope>NUCLEOTIDE SEQUENCE</scope>
    <source>
        <tissue evidence="2">Muscle</tissue>
    </source>
</reference>
<dbReference type="Proteomes" id="UP001059041">
    <property type="component" value="Linkage Group LG16"/>
</dbReference>
<dbReference type="PANTHER" id="PTHR47510">
    <property type="entry name" value="REVERSE TRANSCRIPTASE DOMAIN-CONTAINING PROTEIN"/>
    <property type="match status" value="1"/>
</dbReference>
<protein>
    <recommendedName>
        <fullName evidence="4">Reverse transcriptase domain-containing protein</fullName>
    </recommendedName>
</protein>